<feature type="region of interest" description="Disordered" evidence="1">
    <location>
        <begin position="725"/>
        <end position="775"/>
    </location>
</feature>
<feature type="region of interest" description="Disordered" evidence="1">
    <location>
        <begin position="254"/>
        <end position="298"/>
    </location>
</feature>
<feature type="compositionally biased region" description="Polar residues" evidence="1">
    <location>
        <begin position="830"/>
        <end position="850"/>
    </location>
</feature>
<name>A0A167GSR5_METRR</name>
<feature type="compositionally biased region" description="Polar residues" evidence="1">
    <location>
        <begin position="466"/>
        <end position="494"/>
    </location>
</feature>
<dbReference type="AlphaFoldDB" id="A0A167GSR5"/>
<feature type="compositionally biased region" description="Basic and acidic residues" evidence="1">
    <location>
        <begin position="283"/>
        <end position="292"/>
    </location>
</feature>
<feature type="compositionally biased region" description="Basic and acidic residues" evidence="1">
    <location>
        <begin position="377"/>
        <end position="417"/>
    </location>
</feature>
<evidence type="ECO:0000313" key="3">
    <source>
        <dbReference type="Proteomes" id="UP000243498"/>
    </source>
</evidence>
<feature type="compositionally biased region" description="Polar residues" evidence="1">
    <location>
        <begin position="152"/>
        <end position="161"/>
    </location>
</feature>
<feature type="compositionally biased region" description="Low complexity" evidence="1">
    <location>
        <begin position="502"/>
        <end position="516"/>
    </location>
</feature>
<feature type="region of interest" description="Disordered" evidence="1">
    <location>
        <begin position="219"/>
        <end position="238"/>
    </location>
</feature>
<proteinExistence type="predicted"/>
<feature type="region of interest" description="Disordered" evidence="1">
    <location>
        <begin position="123"/>
        <end position="209"/>
    </location>
</feature>
<feature type="compositionally biased region" description="Polar residues" evidence="1">
    <location>
        <begin position="750"/>
        <end position="759"/>
    </location>
</feature>
<gene>
    <name evidence="2" type="ORF">NOR_02675</name>
</gene>
<feature type="compositionally biased region" description="Low complexity" evidence="1">
    <location>
        <begin position="430"/>
        <end position="442"/>
    </location>
</feature>
<feature type="compositionally biased region" description="Low complexity" evidence="1">
    <location>
        <begin position="165"/>
        <end position="176"/>
    </location>
</feature>
<sequence length="892" mass="97214">MSDVESSSEKLSDPSRRAANAHLDWQPPPGRPNIEPVAALASGHKLSDVTRHSQQLKHSRLLLSVDHQQASASRAVFLASPSLPVYSYSILLSTQKLVEYTLAPPPRVGGELATLSPLHPTPAASGVFSQPPECLLNDPFETHDPEHPSYPKQRQQQTFQHQDPDSVSDPVPEPVSRLSTPASSVQRSLRRTPRFDSAPSPSPASTEPRQVHIAAASIGFSPSPIPFGRTRPDSSVTGLSSSLFEDRVRLHQKNSNDLKESLGKGVASDRPHSLQRSTSCSSSRRDRHEPHPAVRISKNTHSAILFALEEALRHPNPFTPDVVEESADMADLMAATSGLPPSSNGSGAATSRRPTAGPAPTSSPSGIRGPRMIMQERAAREARQRAEAEQLALERGRAEQEARLLDETRRRTSERRAVGVATGHDSGTHPQQPQQQQQQQPPLHGHGQVAQEAAHSPRATGAVPMTNPSTDQQIPTQLAPNTAQQTPRSPTFVTSGGRPRPQQQTGTTAEATAQATDPTKPRNSFPHAFERWETLSAHWEGLTSYWIRKLEQNKDDINRDPLSQQLARQVTDLSAAGANLFHAVVELQRLRASSERKFQRWFFETRAELERAQEVNGMLEKALDRERRDRSDAIRDAIDHERGTSKAQKQLSEMRKELSISKEEARRAWEELGRREQEERDRTLSLQSGHPTIVGGVQVVPMTHGGVSRQGTTRDTGAYQAEYVQGYGPGHSQAPPSSTSPPTASPRGTHFTSQEQGQSHARRRTGGSEGAFSEGEYIVDAAGNFVLDSRGQKIPLVAAPPSGASVSDPEADDYDTPATTNPPSGAHEPASTSAGEGSWTAAYSDSQDYSGQGYGAPGWETVPRHHHPTRLSDVIEEEDERSRTSASQSRGH</sequence>
<feature type="region of interest" description="Disordered" evidence="1">
    <location>
        <begin position="1"/>
        <end position="34"/>
    </location>
</feature>
<dbReference type="Proteomes" id="UP000243498">
    <property type="component" value="Unassembled WGS sequence"/>
</dbReference>
<feature type="region of interest" description="Disordered" evidence="1">
    <location>
        <begin position="795"/>
        <end position="892"/>
    </location>
</feature>
<protein>
    <submittedName>
        <fullName evidence="2">Uncharacterized protein</fullName>
    </submittedName>
</protein>
<feature type="region of interest" description="Disordered" evidence="1">
    <location>
        <begin position="635"/>
        <end position="693"/>
    </location>
</feature>
<feature type="compositionally biased region" description="Low complexity" evidence="1">
    <location>
        <begin position="732"/>
        <end position="746"/>
    </location>
</feature>
<feature type="compositionally biased region" description="Low complexity" evidence="1">
    <location>
        <begin position="354"/>
        <end position="366"/>
    </location>
</feature>
<feature type="compositionally biased region" description="Basic and acidic residues" evidence="1">
    <location>
        <begin position="140"/>
        <end position="149"/>
    </location>
</feature>
<feature type="compositionally biased region" description="Polar residues" evidence="1">
    <location>
        <begin position="339"/>
        <end position="353"/>
    </location>
</feature>
<feature type="compositionally biased region" description="Basic and acidic residues" evidence="1">
    <location>
        <begin position="635"/>
        <end position="644"/>
    </location>
</feature>
<accession>A0A167GSR5</accession>
<evidence type="ECO:0000313" key="2">
    <source>
        <dbReference type="EMBL" id="OAA47039.1"/>
    </source>
</evidence>
<feature type="compositionally biased region" description="Basic and acidic residues" evidence="1">
    <location>
        <begin position="254"/>
        <end position="272"/>
    </location>
</feature>
<dbReference type="OMA" id="WEMLSSH"/>
<dbReference type="OrthoDB" id="5945798at2759"/>
<feature type="region of interest" description="Disordered" evidence="1">
    <location>
        <begin position="335"/>
        <end position="525"/>
    </location>
</feature>
<reference evidence="2 3" key="1">
    <citation type="journal article" date="2016" name="Genome Biol. Evol.">
        <title>Divergent and convergent evolution of fungal pathogenicity.</title>
        <authorList>
            <person name="Shang Y."/>
            <person name="Xiao G."/>
            <person name="Zheng P."/>
            <person name="Cen K."/>
            <person name="Zhan S."/>
            <person name="Wang C."/>
        </authorList>
    </citation>
    <scope>NUCLEOTIDE SEQUENCE [LARGE SCALE GENOMIC DNA]</scope>
    <source>
        <strain evidence="2 3">RCEF 4871</strain>
    </source>
</reference>
<organism evidence="2 3">
    <name type="scientific">Metarhizium rileyi (strain RCEF 4871)</name>
    <name type="common">Nomuraea rileyi</name>
    <dbReference type="NCBI Taxonomy" id="1649241"/>
    <lineage>
        <taxon>Eukaryota</taxon>
        <taxon>Fungi</taxon>
        <taxon>Dikarya</taxon>
        <taxon>Ascomycota</taxon>
        <taxon>Pezizomycotina</taxon>
        <taxon>Sordariomycetes</taxon>
        <taxon>Hypocreomycetidae</taxon>
        <taxon>Hypocreales</taxon>
        <taxon>Clavicipitaceae</taxon>
        <taxon>Metarhizium</taxon>
    </lineage>
</organism>
<dbReference type="EMBL" id="AZHC01000006">
    <property type="protein sequence ID" value="OAA47039.1"/>
    <property type="molecule type" value="Genomic_DNA"/>
</dbReference>
<dbReference type="STRING" id="1081105.A0A167GSR5"/>
<feature type="compositionally biased region" description="Basic and acidic residues" evidence="1">
    <location>
        <begin position="7"/>
        <end position="16"/>
    </location>
</feature>
<comment type="caution">
    <text evidence="2">The sequence shown here is derived from an EMBL/GenBank/DDBJ whole genome shotgun (WGS) entry which is preliminary data.</text>
</comment>
<feature type="compositionally biased region" description="Basic and acidic residues" evidence="1">
    <location>
        <begin position="652"/>
        <end position="683"/>
    </location>
</feature>
<keyword evidence="3" id="KW-1185">Reference proteome</keyword>
<feature type="compositionally biased region" description="Polar residues" evidence="1">
    <location>
        <begin position="177"/>
        <end position="187"/>
    </location>
</feature>
<evidence type="ECO:0000256" key="1">
    <source>
        <dbReference type="SAM" id="MobiDB-lite"/>
    </source>
</evidence>